<dbReference type="Gene3D" id="3.90.1150.10">
    <property type="entry name" value="Aspartate Aminotransferase, domain 1"/>
    <property type="match status" value="1"/>
</dbReference>
<feature type="domain" description="Aminotransferase class I/classII large" evidence="9">
    <location>
        <begin position="32"/>
        <end position="399"/>
    </location>
</feature>
<keyword evidence="11" id="KW-1185">Reference proteome</keyword>
<comment type="cofactor">
    <cofactor evidence="1">
        <name>pyridoxal 5'-phosphate</name>
        <dbReference type="ChEBI" id="CHEBI:597326"/>
    </cofactor>
</comment>
<evidence type="ECO:0000259" key="9">
    <source>
        <dbReference type="Pfam" id="PF00155"/>
    </source>
</evidence>
<name>A0ABQ9MUJ8_HEVBR</name>
<dbReference type="PRINTS" id="PR00799">
    <property type="entry name" value="TRANSAMINASE"/>
</dbReference>
<dbReference type="InterPro" id="IPR000796">
    <property type="entry name" value="Asp_trans"/>
</dbReference>
<accession>A0ABQ9MUJ8</accession>
<organism evidence="10 11">
    <name type="scientific">Hevea brasiliensis</name>
    <name type="common">Para rubber tree</name>
    <name type="synonym">Siphonia brasiliensis</name>
    <dbReference type="NCBI Taxonomy" id="3981"/>
    <lineage>
        <taxon>Eukaryota</taxon>
        <taxon>Viridiplantae</taxon>
        <taxon>Streptophyta</taxon>
        <taxon>Embryophyta</taxon>
        <taxon>Tracheophyta</taxon>
        <taxon>Spermatophyta</taxon>
        <taxon>Magnoliopsida</taxon>
        <taxon>eudicotyledons</taxon>
        <taxon>Gunneridae</taxon>
        <taxon>Pentapetalae</taxon>
        <taxon>rosids</taxon>
        <taxon>fabids</taxon>
        <taxon>Malpighiales</taxon>
        <taxon>Euphorbiaceae</taxon>
        <taxon>Crotonoideae</taxon>
        <taxon>Micrandreae</taxon>
        <taxon>Hevea</taxon>
    </lineage>
</organism>
<gene>
    <name evidence="10" type="ORF">P3X46_007740</name>
</gene>
<sequence length="407" mass="44553">MDSDSVFGNVVRAPEDPILGVTVAYNKDTSPNKLNLGVGAYRTEEGKPLVLNVVRRAEQMLVNDLSRVKEYLPIVGLAEFNKLSAKLILGAESPAIQEKRVTTVQCLSGTGSLRVGGEFLSRHYHQLTIFIPSPTWGNHPKVFTLAGLSVKTYRYYDPATRGLDFHGLLEDLGAATEGSIVLLHACAHNPTGVDPTPDQWEQIRQLIRSKALLPFFDSAYQGFASGSLDADAQSVRMFVADGGECLIAQSYAKNMGLYGERVGALSIVCKTADVASRVESQLKLVIRPMYSNPPIHGASIVATILKDRDMYNEWTIELKAMADRIITMRQQLFDALSARGTPGDWSHIIKQIGMFTFTGLNSKQVAFMTKDYHIYMTSDGRISMAGLSSKTVPHLADAIHAAVARFG</sequence>
<evidence type="ECO:0000256" key="5">
    <source>
        <dbReference type="ARBA" id="ARBA00022679"/>
    </source>
</evidence>
<dbReference type="PANTHER" id="PTHR11879">
    <property type="entry name" value="ASPARTATE AMINOTRANSFERASE"/>
    <property type="match status" value="1"/>
</dbReference>
<protein>
    <recommendedName>
        <fullName evidence="8">Aspartate aminotransferase</fullName>
        <ecNumber evidence="8">2.6.1.1</ecNumber>
    </recommendedName>
</protein>
<evidence type="ECO:0000256" key="8">
    <source>
        <dbReference type="RuleBase" id="RU000480"/>
    </source>
</evidence>
<dbReference type="CDD" id="cd00609">
    <property type="entry name" value="AAT_like"/>
    <property type="match status" value="1"/>
</dbReference>
<dbReference type="EMBL" id="JARPOI010000004">
    <property type="protein sequence ID" value="KAJ9183946.1"/>
    <property type="molecule type" value="Genomic_DNA"/>
</dbReference>
<evidence type="ECO:0000256" key="7">
    <source>
        <dbReference type="ARBA" id="ARBA00049185"/>
    </source>
</evidence>
<dbReference type="Pfam" id="PF00155">
    <property type="entry name" value="Aminotran_1_2"/>
    <property type="match status" value="1"/>
</dbReference>
<dbReference type="PROSITE" id="PS00105">
    <property type="entry name" value="AA_TRANSFER_CLASS_1"/>
    <property type="match status" value="1"/>
</dbReference>
<comment type="catalytic activity">
    <reaction evidence="7 8">
        <text>L-aspartate + 2-oxoglutarate = oxaloacetate + L-glutamate</text>
        <dbReference type="Rhea" id="RHEA:21824"/>
        <dbReference type="ChEBI" id="CHEBI:16452"/>
        <dbReference type="ChEBI" id="CHEBI:16810"/>
        <dbReference type="ChEBI" id="CHEBI:29985"/>
        <dbReference type="ChEBI" id="CHEBI:29991"/>
        <dbReference type="EC" id="2.6.1.1"/>
    </reaction>
</comment>
<comment type="caution">
    <text evidence="10">The sequence shown here is derived from an EMBL/GenBank/DDBJ whole genome shotgun (WGS) entry which is preliminary data.</text>
</comment>
<reference evidence="10" key="1">
    <citation type="journal article" date="2023" name="Plant Biotechnol. J.">
        <title>Chromosome-level wild Hevea brasiliensis genome provides new tools for genomic-assisted breeding and valuable loci to elevate rubber yield.</title>
        <authorList>
            <person name="Cheng H."/>
            <person name="Song X."/>
            <person name="Hu Y."/>
            <person name="Wu T."/>
            <person name="Yang Q."/>
            <person name="An Z."/>
            <person name="Feng S."/>
            <person name="Deng Z."/>
            <person name="Wu W."/>
            <person name="Zeng X."/>
            <person name="Tu M."/>
            <person name="Wang X."/>
            <person name="Huang H."/>
        </authorList>
    </citation>
    <scope>NUCLEOTIDE SEQUENCE</scope>
    <source>
        <strain evidence="10">MT/VB/25A 57/8</strain>
    </source>
</reference>
<dbReference type="PANTHER" id="PTHR11879:SF49">
    <property type="entry name" value="ASPARTATE AMINOTRANSFERASE"/>
    <property type="match status" value="1"/>
</dbReference>
<keyword evidence="4 8" id="KW-0032">Aminotransferase</keyword>
<dbReference type="Proteomes" id="UP001174677">
    <property type="component" value="Chromosome 4"/>
</dbReference>
<dbReference type="EC" id="2.6.1.1" evidence="8"/>
<evidence type="ECO:0000256" key="3">
    <source>
        <dbReference type="ARBA" id="ARBA00011738"/>
    </source>
</evidence>
<dbReference type="SUPFAM" id="SSF53383">
    <property type="entry name" value="PLP-dependent transferases"/>
    <property type="match status" value="1"/>
</dbReference>
<comment type="similarity">
    <text evidence="2">Belongs to the class-I pyridoxal-phosphate-dependent aminotransferase family.</text>
</comment>
<proteinExistence type="inferred from homology"/>
<keyword evidence="6" id="KW-0663">Pyridoxal phosphate</keyword>
<evidence type="ECO:0000313" key="10">
    <source>
        <dbReference type="EMBL" id="KAJ9183946.1"/>
    </source>
</evidence>
<dbReference type="InterPro" id="IPR004838">
    <property type="entry name" value="NHTrfase_class1_PyrdxlP-BS"/>
</dbReference>
<evidence type="ECO:0000256" key="6">
    <source>
        <dbReference type="ARBA" id="ARBA00022898"/>
    </source>
</evidence>
<dbReference type="InterPro" id="IPR015424">
    <property type="entry name" value="PyrdxlP-dep_Trfase"/>
</dbReference>
<comment type="miscellaneous">
    <text evidence="8">In eukaryotes there are cytoplasmic, mitochondrial and chloroplastic isozymes.</text>
</comment>
<dbReference type="InterPro" id="IPR015421">
    <property type="entry name" value="PyrdxlP-dep_Trfase_major"/>
</dbReference>
<evidence type="ECO:0000256" key="2">
    <source>
        <dbReference type="ARBA" id="ARBA00007441"/>
    </source>
</evidence>
<dbReference type="InterPro" id="IPR015422">
    <property type="entry name" value="PyrdxlP-dep_Trfase_small"/>
</dbReference>
<evidence type="ECO:0000256" key="4">
    <source>
        <dbReference type="ARBA" id="ARBA00022576"/>
    </source>
</evidence>
<dbReference type="NCBIfam" id="NF006719">
    <property type="entry name" value="PRK09257.1"/>
    <property type="match status" value="1"/>
</dbReference>
<comment type="subunit">
    <text evidence="3 8">Homodimer.</text>
</comment>
<keyword evidence="5 8" id="KW-0808">Transferase</keyword>
<evidence type="ECO:0000313" key="11">
    <source>
        <dbReference type="Proteomes" id="UP001174677"/>
    </source>
</evidence>
<dbReference type="InterPro" id="IPR004839">
    <property type="entry name" value="Aminotransferase_I/II_large"/>
</dbReference>
<evidence type="ECO:0000256" key="1">
    <source>
        <dbReference type="ARBA" id="ARBA00001933"/>
    </source>
</evidence>
<dbReference type="Gene3D" id="3.40.640.10">
    <property type="entry name" value="Type I PLP-dependent aspartate aminotransferase-like (Major domain)"/>
    <property type="match status" value="1"/>
</dbReference>